<dbReference type="Gene3D" id="3.30.40.10">
    <property type="entry name" value="Zinc/RING finger domain, C3HC4 (zinc finger)"/>
    <property type="match status" value="1"/>
</dbReference>
<feature type="region of interest" description="Disordered" evidence="5">
    <location>
        <begin position="33"/>
        <end position="61"/>
    </location>
</feature>
<accession>A0A367J4H0</accession>
<keyword evidence="3" id="KW-0862">Zinc</keyword>
<evidence type="ECO:0000256" key="2">
    <source>
        <dbReference type="ARBA" id="ARBA00022771"/>
    </source>
</evidence>
<sequence length="309" mass="35665">MTDTNRLSLHIDIHQHTAENIPEEADITEIVPHVVNDPPKPSSPEREHNMRDSESEEDVTEENVYATLEQLDNTASQDTFTNGTVNQEEHVHPTAINTRGRSVSNVHPGTQHTGILPRSQRVWEMDRQAPECRRCHRRFNFLVRRHHCRRCGQIVCDKCSSNRLRLPVEELVEDPMIPPSQYPHLASQTQRVCDTCFREPIRRSSESYRRRSSRAAYGSNMRRTDSAQSLMIDCPVCGQTFLGMQKGEQEAHLQRCLNVGSPPVQSPRYIVYELSAESTQIGDECPICFDEFEQGKERQQRHLYLIMLY</sequence>
<evidence type="ECO:0000256" key="3">
    <source>
        <dbReference type="ARBA" id="ARBA00022833"/>
    </source>
</evidence>
<dbReference type="Proteomes" id="UP000253551">
    <property type="component" value="Unassembled WGS sequence"/>
</dbReference>
<evidence type="ECO:0000313" key="7">
    <source>
        <dbReference type="EMBL" id="RCH84739.1"/>
    </source>
</evidence>
<evidence type="ECO:0000313" key="8">
    <source>
        <dbReference type="Proteomes" id="UP000253551"/>
    </source>
</evidence>
<dbReference type="InterPro" id="IPR000306">
    <property type="entry name" value="Znf_FYVE"/>
</dbReference>
<feature type="compositionally biased region" description="Basic and acidic residues" evidence="5">
    <location>
        <begin position="43"/>
        <end position="53"/>
    </location>
</feature>
<dbReference type="Pfam" id="PF01363">
    <property type="entry name" value="FYVE"/>
    <property type="match status" value="1"/>
</dbReference>
<organism evidence="7 8">
    <name type="scientific">Rhizopus stolonifer</name>
    <name type="common">Rhizopus nigricans</name>
    <dbReference type="NCBI Taxonomy" id="4846"/>
    <lineage>
        <taxon>Eukaryota</taxon>
        <taxon>Fungi</taxon>
        <taxon>Fungi incertae sedis</taxon>
        <taxon>Mucoromycota</taxon>
        <taxon>Mucoromycotina</taxon>
        <taxon>Mucoromycetes</taxon>
        <taxon>Mucorales</taxon>
        <taxon>Mucorineae</taxon>
        <taxon>Rhizopodaceae</taxon>
        <taxon>Rhizopus</taxon>
    </lineage>
</organism>
<evidence type="ECO:0000259" key="6">
    <source>
        <dbReference type="PROSITE" id="PS50178"/>
    </source>
</evidence>
<gene>
    <name evidence="7" type="ORF">CU098_002892</name>
</gene>
<dbReference type="EMBL" id="PJQM01004358">
    <property type="protein sequence ID" value="RCH84739.1"/>
    <property type="molecule type" value="Genomic_DNA"/>
</dbReference>
<proteinExistence type="predicted"/>
<feature type="domain" description="FYVE-type" evidence="6">
    <location>
        <begin position="126"/>
        <end position="201"/>
    </location>
</feature>
<feature type="region of interest" description="Disordered" evidence="5">
    <location>
        <begin position="87"/>
        <end position="114"/>
    </location>
</feature>
<dbReference type="PANTHER" id="PTHR39490:SF8">
    <property type="entry name" value="ZINC FINGER FYVE DOMAIN-CONTAINING PROTEIN 21"/>
    <property type="match status" value="1"/>
</dbReference>
<dbReference type="OrthoDB" id="10057496at2759"/>
<evidence type="ECO:0000256" key="5">
    <source>
        <dbReference type="SAM" id="MobiDB-lite"/>
    </source>
</evidence>
<dbReference type="AlphaFoldDB" id="A0A367J4H0"/>
<dbReference type="InterPro" id="IPR017455">
    <property type="entry name" value="Znf_FYVE-rel"/>
</dbReference>
<comment type="caution">
    <text evidence="7">The sequence shown here is derived from an EMBL/GenBank/DDBJ whole genome shotgun (WGS) entry which is preliminary data.</text>
</comment>
<dbReference type="InterPro" id="IPR013083">
    <property type="entry name" value="Znf_RING/FYVE/PHD"/>
</dbReference>
<dbReference type="SUPFAM" id="SSF57903">
    <property type="entry name" value="FYVE/PHD zinc finger"/>
    <property type="match status" value="1"/>
</dbReference>
<evidence type="ECO:0000256" key="1">
    <source>
        <dbReference type="ARBA" id="ARBA00022723"/>
    </source>
</evidence>
<dbReference type="PROSITE" id="PS50178">
    <property type="entry name" value="ZF_FYVE"/>
    <property type="match status" value="1"/>
</dbReference>
<keyword evidence="2 4" id="KW-0863">Zinc-finger</keyword>
<keyword evidence="1" id="KW-0479">Metal-binding</keyword>
<dbReference type="GO" id="GO:0008270">
    <property type="term" value="F:zinc ion binding"/>
    <property type="evidence" value="ECO:0007669"/>
    <property type="project" value="UniProtKB-KW"/>
</dbReference>
<evidence type="ECO:0000256" key="4">
    <source>
        <dbReference type="PROSITE-ProRule" id="PRU00091"/>
    </source>
</evidence>
<dbReference type="STRING" id="4846.A0A367J4H0"/>
<dbReference type="InterPro" id="IPR011011">
    <property type="entry name" value="Znf_FYVE_PHD"/>
</dbReference>
<reference evidence="7 8" key="1">
    <citation type="journal article" date="2018" name="G3 (Bethesda)">
        <title>Phylogenetic and Phylogenomic Definition of Rhizopus Species.</title>
        <authorList>
            <person name="Gryganskyi A.P."/>
            <person name="Golan J."/>
            <person name="Dolatabadi S."/>
            <person name="Mondo S."/>
            <person name="Robb S."/>
            <person name="Idnurm A."/>
            <person name="Muszewska A."/>
            <person name="Steczkiewicz K."/>
            <person name="Masonjones S."/>
            <person name="Liao H.L."/>
            <person name="Gajdeczka M.T."/>
            <person name="Anike F."/>
            <person name="Vuek A."/>
            <person name="Anishchenko I.M."/>
            <person name="Voigt K."/>
            <person name="de Hoog G.S."/>
            <person name="Smith M.E."/>
            <person name="Heitman J."/>
            <person name="Vilgalys R."/>
            <person name="Stajich J.E."/>
        </authorList>
    </citation>
    <scope>NUCLEOTIDE SEQUENCE [LARGE SCALE GENOMIC DNA]</scope>
    <source>
        <strain evidence="7 8">LSU 92-RS-03</strain>
    </source>
</reference>
<dbReference type="InterPro" id="IPR052113">
    <property type="entry name" value="FYVE-type_Zinc_Finger"/>
</dbReference>
<keyword evidence="8" id="KW-1185">Reference proteome</keyword>
<name>A0A367J4H0_RHIST</name>
<dbReference type="SMART" id="SM00064">
    <property type="entry name" value="FYVE"/>
    <property type="match status" value="1"/>
</dbReference>
<dbReference type="PANTHER" id="PTHR39490">
    <property type="entry name" value="ARRESTIN DOMAIN-CONTAINING PROTEIN D"/>
    <property type="match status" value="1"/>
</dbReference>
<protein>
    <recommendedName>
        <fullName evidence="6">FYVE-type domain-containing protein</fullName>
    </recommendedName>
</protein>
<feature type="compositionally biased region" description="Polar residues" evidence="5">
    <location>
        <begin position="95"/>
        <end position="113"/>
    </location>
</feature>